<protein>
    <submittedName>
        <fullName evidence="8">Phosphoglycerate dehydrogenase</fullName>
    </submittedName>
</protein>
<dbReference type="SUPFAM" id="SSF51735">
    <property type="entry name" value="NAD(P)-binding Rossmann-fold domains"/>
    <property type="match status" value="1"/>
</dbReference>
<organism evidence="8 9">
    <name type="scientific">candidate division TA06 bacterium 34_109</name>
    <dbReference type="NCBI Taxonomy" id="1635277"/>
    <lineage>
        <taxon>Bacteria</taxon>
        <taxon>Bacteria division TA06</taxon>
    </lineage>
</organism>
<dbReference type="Pfam" id="PF02826">
    <property type="entry name" value="2-Hacid_dh_C"/>
    <property type="match status" value="1"/>
</dbReference>
<evidence type="ECO:0000256" key="4">
    <source>
        <dbReference type="ARBA" id="ARBA00023027"/>
    </source>
</evidence>
<feature type="domain" description="D-isomer specific 2-hydroxyacid dehydrogenase NAD-binding" evidence="7">
    <location>
        <begin position="107"/>
        <end position="284"/>
    </location>
</feature>
<dbReference type="PROSITE" id="PS00671">
    <property type="entry name" value="D_2_HYDROXYACID_DH_3"/>
    <property type="match status" value="1"/>
</dbReference>
<dbReference type="Pfam" id="PF00389">
    <property type="entry name" value="2-Hacid_dh"/>
    <property type="match status" value="1"/>
</dbReference>
<dbReference type="AlphaFoldDB" id="A0A117M627"/>
<dbReference type="SUPFAM" id="SSF52283">
    <property type="entry name" value="Formate/glycerate dehydrogenase catalytic domain-like"/>
    <property type="match status" value="1"/>
</dbReference>
<dbReference type="CDD" id="cd12173">
    <property type="entry name" value="PGDH_4"/>
    <property type="match status" value="1"/>
</dbReference>
<keyword evidence="4" id="KW-0520">NAD</keyword>
<evidence type="ECO:0000259" key="6">
    <source>
        <dbReference type="Pfam" id="PF00389"/>
    </source>
</evidence>
<evidence type="ECO:0000256" key="3">
    <source>
        <dbReference type="ARBA" id="ARBA00023002"/>
    </source>
</evidence>
<evidence type="ECO:0000256" key="1">
    <source>
        <dbReference type="ARBA" id="ARBA00005854"/>
    </source>
</evidence>
<dbReference type="PANTHER" id="PTHR42789:SF1">
    <property type="entry name" value="D-ISOMER SPECIFIC 2-HYDROXYACID DEHYDROGENASE FAMILY PROTEIN (AFU_ORTHOLOGUE AFUA_6G10090)"/>
    <property type="match status" value="1"/>
</dbReference>
<evidence type="ECO:0000259" key="7">
    <source>
        <dbReference type="Pfam" id="PF02826"/>
    </source>
</evidence>
<dbReference type="InterPro" id="IPR006140">
    <property type="entry name" value="D-isomer_DH_NAD-bd"/>
</dbReference>
<evidence type="ECO:0000313" key="8">
    <source>
        <dbReference type="EMBL" id="KUK86362.1"/>
    </source>
</evidence>
<dbReference type="PROSITE" id="PS00065">
    <property type="entry name" value="D_2_HYDROXYACID_DH_1"/>
    <property type="match status" value="1"/>
</dbReference>
<dbReference type="InterPro" id="IPR036291">
    <property type="entry name" value="NAD(P)-bd_dom_sf"/>
</dbReference>
<keyword evidence="3 5" id="KW-0560">Oxidoreductase</keyword>
<evidence type="ECO:0000256" key="2">
    <source>
        <dbReference type="ARBA" id="ARBA00022605"/>
    </source>
</evidence>
<dbReference type="InterPro" id="IPR050857">
    <property type="entry name" value="D-2-hydroxyacid_DH"/>
</dbReference>
<dbReference type="GO" id="GO:0008652">
    <property type="term" value="P:amino acid biosynthetic process"/>
    <property type="evidence" value="ECO:0007669"/>
    <property type="project" value="UniProtKB-KW"/>
</dbReference>
<dbReference type="PATRIC" id="fig|1635277.3.peg.919"/>
<dbReference type="Gene3D" id="3.40.50.720">
    <property type="entry name" value="NAD(P)-binding Rossmann-like Domain"/>
    <property type="match status" value="2"/>
</dbReference>
<dbReference type="PANTHER" id="PTHR42789">
    <property type="entry name" value="D-ISOMER SPECIFIC 2-HYDROXYACID DEHYDROGENASE FAMILY PROTEIN (AFU_ORTHOLOGUE AFUA_6G10090)"/>
    <property type="match status" value="1"/>
</dbReference>
<evidence type="ECO:0000313" key="9">
    <source>
        <dbReference type="Proteomes" id="UP000053467"/>
    </source>
</evidence>
<dbReference type="InterPro" id="IPR029753">
    <property type="entry name" value="D-isomer_DH_CS"/>
</dbReference>
<comment type="caution">
    <text evidence="8">The sequence shown here is derived from an EMBL/GenBank/DDBJ whole genome shotgun (WGS) entry which is preliminary data.</text>
</comment>
<proteinExistence type="inferred from homology"/>
<dbReference type="EMBL" id="LGGX01000021">
    <property type="protein sequence ID" value="KUK86362.1"/>
    <property type="molecule type" value="Genomic_DNA"/>
</dbReference>
<dbReference type="GO" id="GO:0016616">
    <property type="term" value="F:oxidoreductase activity, acting on the CH-OH group of donors, NAD or NADP as acceptor"/>
    <property type="evidence" value="ECO:0007669"/>
    <property type="project" value="InterPro"/>
</dbReference>
<name>A0A117M627_UNCT6</name>
<accession>A0A117M627</accession>
<dbReference type="GO" id="GO:0051287">
    <property type="term" value="F:NAD binding"/>
    <property type="evidence" value="ECO:0007669"/>
    <property type="project" value="InterPro"/>
</dbReference>
<sequence length="323" mass="35807">MAAYKVLIPQKIAEEGISYLRERGYEIKMGSGNSLEEIKRDVVDCDAILARLGPFTAEVLEAGKKLKVISRHGVGVDNIDVKKATELGIYITNAPESNSNTVAELALGLIIALARNLIAGDKAVRKGDFEFRNRQIGMDLEDKTLGVLGIGKIGRRLCQKAYYGLSMKVIGYDPFLRKEDFPEVVEMKEERDTIFSKSDFISVHIPSTAETKKSIGIREFNLMKPTAFFINVARGDLVVEEDLAQALREGLIRGAAVDVYEKEPPPSNHPFFELDNIIMTPHNAALTKECMIRMAVQAAQGIDEVLSGKTPTWPVNKPEKTRI</sequence>
<feature type="domain" description="D-isomer specific 2-hydroxyacid dehydrogenase catalytic" evidence="6">
    <location>
        <begin position="6"/>
        <end position="316"/>
    </location>
</feature>
<comment type="similarity">
    <text evidence="1 5">Belongs to the D-isomer specific 2-hydroxyacid dehydrogenase family.</text>
</comment>
<dbReference type="FunFam" id="3.40.50.720:FF:000203">
    <property type="entry name" value="D-3-phosphoglycerate dehydrogenase (SerA)"/>
    <property type="match status" value="1"/>
</dbReference>
<evidence type="ECO:0000256" key="5">
    <source>
        <dbReference type="RuleBase" id="RU003719"/>
    </source>
</evidence>
<dbReference type="InterPro" id="IPR029752">
    <property type="entry name" value="D-isomer_DH_CS1"/>
</dbReference>
<keyword evidence="2" id="KW-0028">Amino-acid biosynthesis</keyword>
<dbReference type="InterPro" id="IPR006139">
    <property type="entry name" value="D-isomer_2_OHA_DH_cat_dom"/>
</dbReference>
<reference evidence="9" key="1">
    <citation type="journal article" date="2015" name="MBio">
        <title>Genome-Resolved Metagenomic Analysis Reveals Roles for Candidate Phyla and Other Microbial Community Members in Biogeochemical Transformations in Oil Reservoirs.</title>
        <authorList>
            <person name="Hu P."/>
            <person name="Tom L."/>
            <person name="Singh A."/>
            <person name="Thomas B.C."/>
            <person name="Baker B.J."/>
            <person name="Piceno Y.M."/>
            <person name="Andersen G.L."/>
            <person name="Banfield J.F."/>
        </authorList>
    </citation>
    <scope>NUCLEOTIDE SEQUENCE [LARGE SCALE GENOMIC DNA]</scope>
</reference>
<dbReference type="Proteomes" id="UP000053467">
    <property type="component" value="Unassembled WGS sequence"/>
</dbReference>
<gene>
    <name evidence="8" type="ORF">XE03_1557</name>
</gene>